<evidence type="ECO:0000256" key="4">
    <source>
        <dbReference type="ARBA" id="ARBA00022722"/>
    </source>
</evidence>
<evidence type="ECO:0000313" key="13">
    <source>
        <dbReference type="Proteomes" id="UP001149165"/>
    </source>
</evidence>
<evidence type="ECO:0000256" key="3">
    <source>
        <dbReference type="ARBA" id="ARBA00004322"/>
    </source>
</evidence>
<name>A0A9W9KS65_9EURO</name>
<keyword evidence="4" id="KW-0540">Nuclease</keyword>
<dbReference type="GO" id="GO:0005737">
    <property type="term" value="C:cytoplasm"/>
    <property type="evidence" value="ECO:0007669"/>
    <property type="project" value="TreeGrafter"/>
</dbReference>
<keyword evidence="6" id="KW-0227">DNA damage</keyword>
<comment type="subcellular location">
    <subcellularLocation>
        <location evidence="3">Nucleus</location>
        <location evidence="3">PML body</location>
    </subcellularLocation>
</comment>
<evidence type="ECO:0000256" key="5">
    <source>
        <dbReference type="ARBA" id="ARBA00022723"/>
    </source>
</evidence>
<sequence>MDAIISKAIADSAVLRKSSDSVPWTLDEPYNQSYYGFDPKTSSWIIKSPSTGNRSEDSISITKIVLYSWNIDFMLPFEEARMKTALSHLNTLISSKHRTQETAKVIYLQECLPSDLEIIKNTPWIQNHFHITDINTENWATTHYGTIMLIDIRLKISDVFRVHYSKTRMDRDALFVDVLLDTTSTLNKKIKIRLCTSHLESMAFDPPFRPEQMRIIARYLHDTSSSSSSSVHGGIVAGDFNAIQHFDRTLHIDVDVDGENGFKLKDAFLELGGVEDTERAFTWGQQAATELREKFGCSRMDKVYYCGCVGVEKFERFGEDVLLEGEMGREIMELGFEKAWVTDHLGVMAEFEVRAKLDL</sequence>
<dbReference type="InterPro" id="IPR036691">
    <property type="entry name" value="Endo/exonu/phosph_ase_sf"/>
</dbReference>
<reference evidence="12" key="2">
    <citation type="journal article" date="2023" name="IMA Fungus">
        <title>Comparative genomic study of the Penicillium genus elucidates a diverse pangenome and 15 lateral gene transfer events.</title>
        <authorList>
            <person name="Petersen C."/>
            <person name="Sorensen T."/>
            <person name="Nielsen M.R."/>
            <person name="Sondergaard T.E."/>
            <person name="Sorensen J.L."/>
            <person name="Fitzpatrick D.A."/>
            <person name="Frisvad J.C."/>
            <person name="Nielsen K.L."/>
        </authorList>
    </citation>
    <scope>NUCLEOTIDE SEQUENCE</scope>
    <source>
        <strain evidence="12">IBT 30069</strain>
    </source>
</reference>
<keyword evidence="7" id="KW-0378">Hydrolase</keyword>
<evidence type="ECO:0000259" key="11">
    <source>
        <dbReference type="Pfam" id="PF03372"/>
    </source>
</evidence>
<comment type="caution">
    <text evidence="12">The sequence shown here is derived from an EMBL/GenBank/DDBJ whole genome shotgun (WGS) entry which is preliminary data.</text>
</comment>
<feature type="domain" description="Endonuclease/exonuclease/phosphatase" evidence="11">
    <location>
        <begin position="68"/>
        <end position="344"/>
    </location>
</feature>
<evidence type="ECO:0000256" key="8">
    <source>
        <dbReference type="ARBA" id="ARBA00022842"/>
    </source>
</evidence>
<dbReference type="GO" id="GO:0003697">
    <property type="term" value="F:single-stranded DNA binding"/>
    <property type="evidence" value="ECO:0007669"/>
    <property type="project" value="TreeGrafter"/>
</dbReference>
<organism evidence="12 13">
    <name type="scientific">Penicillium angulare</name>
    <dbReference type="NCBI Taxonomy" id="116970"/>
    <lineage>
        <taxon>Eukaryota</taxon>
        <taxon>Fungi</taxon>
        <taxon>Dikarya</taxon>
        <taxon>Ascomycota</taxon>
        <taxon>Pezizomycotina</taxon>
        <taxon>Eurotiomycetes</taxon>
        <taxon>Eurotiomycetidae</taxon>
        <taxon>Eurotiales</taxon>
        <taxon>Aspergillaceae</taxon>
        <taxon>Penicillium</taxon>
    </lineage>
</organism>
<dbReference type="GO" id="GO:0046872">
    <property type="term" value="F:metal ion binding"/>
    <property type="evidence" value="ECO:0007669"/>
    <property type="project" value="UniProtKB-KW"/>
</dbReference>
<gene>
    <name evidence="12" type="ORF">N7456_000314</name>
</gene>
<dbReference type="Proteomes" id="UP001149165">
    <property type="component" value="Unassembled WGS sequence"/>
</dbReference>
<evidence type="ECO:0000256" key="9">
    <source>
        <dbReference type="ARBA" id="ARBA00023204"/>
    </source>
</evidence>
<evidence type="ECO:0000256" key="1">
    <source>
        <dbReference type="ARBA" id="ARBA00001936"/>
    </source>
</evidence>
<dbReference type="AlphaFoldDB" id="A0A9W9KS65"/>
<dbReference type="GO" id="GO:0006302">
    <property type="term" value="P:double-strand break repair"/>
    <property type="evidence" value="ECO:0007669"/>
    <property type="project" value="TreeGrafter"/>
</dbReference>
<protein>
    <recommendedName>
        <fullName evidence="11">Endonuclease/exonuclease/phosphatase domain-containing protein</fullName>
    </recommendedName>
</protein>
<keyword evidence="13" id="KW-1185">Reference proteome</keyword>
<dbReference type="Gene3D" id="3.60.10.10">
    <property type="entry name" value="Endonuclease/exonuclease/phosphatase"/>
    <property type="match status" value="1"/>
</dbReference>
<dbReference type="Pfam" id="PF03372">
    <property type="entry name" value="Exo_endo_phos"/>
    <property type="match status" value="1"/>
</dbReference>
<accession>A0A9W9KS65</accession>
<evidence type="ECO:0000256" key="2">
    <source>
        <dbReference type="ARBA" id="ARBA00001946"/>
    </source>
</evidence>
<dbReference type="EMBL" id="JAPQKH010000001">
    <property type="protein sequence ID" value="KAJ5115966.1"/>
    <property type="molecule type" value="Genomic_DNA"/>
</dbReference>
<dbReference type="InterPro" id="IPR051547">
    <property type="entry name" value="TDP2-like"/>
</dbReference>
<dbReference type="GO" id="GO:0004518">
    <property type="term" value="F:nuclease activity"/>
    <property type="evidence" value="ECO:0007669"/>
    <property type="project" value="UniProtKB-KW"/>
</dbReference>
<keyword evidence="9" id="KW-0234">DNA repair</keyword>
<dbReference type="PANTHER" id="PTHR15822:SF4">
    <property type="entry name" value="TYROSYL-DNA PHOSPHODIESTERASE 2"/>
    <property type="match status" value="1"/>
</dbReference>
<dbReference type="OrthoDB" id="9975959at2759"/>
<dbReference type="InterPro" id="IPR005135">
    <property type="entry name" value="Endo/exonuclease/phosphatase"/>
</dbReference>
<comment type="cofactor">
    <cofactor evidence="1">
        <name>Mn(2+)</name>
        <dbReference type="ChEBI" id="CHEBI:29035"/>
    </cofactor>
</comment>
<proteinExistence type="predicted"/>
<dbReference type="CDD" id="cd09080">
    <property type="entry name" value="TDP2"/>
    <property type="match status" value="1"/>
</dbReference>
<reference evidence="12" key="1">
    <citation type="submission" date="2022-11" db="EMBL/GenBank/DDBJ databases">
        <authorList>
            <person name="Petersen C."/>
        </authorList>
    </citation>
    <scope>NUCLEOTIDE SEQUENCE</scope>
    <source>
        <strain evidence="12">IBT 30069</strain>
    </source>
</reference>
<dbReference type="GO" id="GO:0070260">
    <property type="term" value="F:5'-tyrosyl-DNA phosphodiesterase activity"/>
    <property type="evidence" value="ECO:0007669"/>
    <property type="project" value="TreeGrafter"/>
</dbReference>
<evidence type="ECO:0000256" key="10">
    <source>
        <dbReference type="ARBA" id="ARBA00023242"/>
    </source>
</evidence>
<comment type="cofactor">
    <cofactor evidence="2">
        <name>Mg(2+)</name>
        <dbReference type="ChEBI" id="CHEBI:18420"/>
    </cofactor>
</comment>
<keyword evidence="10" id="KW-0539">Nucleus</keyword>
<keyword evidence="5" id="KW-0479">Metal-binding</keyword>
<evidence type="ECO:0000256" key="6">
    <source>
        <dbReference type="ARBA" id="ARBA00022763"/>
    </source>
</evidence>
<keyword evidence="8" id="KW-0460">Magnesium</keyword>
<evidence type="ECO:0000256" key="7">
    <source>
        <dbReference type="ARBA" id="ARBA00022801"/>
    </source>
</evidence>
<dbReference type="PANTHER" id="PTHR15822">
    <property type="entry name" value="TRAF AND TNF RECEPTOR-ASSOCIATED PROTEIN"/>
    <property type="match status" value="1"/>
</dbReference>
<evidence type="ECO:0000313" key="12">
    <source>
        <dbReference type="EMBL" id="KAJ5115966.1"/>
    </source>
</evidence>
<dbReference type="SUPFAM" id="SSF56219">
    <property type="entry name" value="DNase I-like"/>
    <property type="match status" value="1"/>
</dbReference>